<feature type="transmembrane region" description="Helical" evidence="2">
    <location>
        <begin position="427"/>
        <end position="450"/>
    </location>
</feature>
<evidence type="ECO:0000256" key="1">
    <source>
        <dbReference type="SAM" id="MobiDB-lite"/>
    </source>
</evidence>
<protein>
    <submittedName>
        <fullName evidence="3">Uncharacterized protein</fullName>
    </submittedName>
</protein>
<reference evidence="3 4" key="1">
    <citation type="submission" date="2021-01" db="EMBL/GenBank/DDBJ databases">
        <title>Sequencing the genomes of 1000 actinobacteria strains.</title>
        <authorList>
            <person name="Klenk H.-P."/>
        </authorList>
    </citation>
    <scope>NUCLEOTIDE SEQUENCE [LARGE SCALE GENOMIC DNA]</scope>
    <source>
        <strain evidence="3 4">DSM 13057</strain>
    </source>
</reference>
<evidence type="ECO:0000313" key="4">
    <source>
        <dbReference type="Proteomes" id="UP000776164"/>
    </source>
</evidence>
<comment type="caution">
    <text evidence="3">The sequence shown here is derived from an EMBL/GenBank/DDBJ whole genome shotgun (WGS) entry which is preliminary data.</text>
</comment>
<dbReference type="EMBL" id="JAFBBU010000001">
    <property type="protein sequence ID" value="MBM7472719.1"/>
    <property type="molecule type" value="Genomic_DNA"/>
</dbReference>
<keyword evidence="2" id="KW-0472">Membrane</keyword>
<feature type="compositionally biased region" description="Low complexity" evidence="1">
    <location>
        <begin position="92"/>
        <end position="103"/>
    </location>
</feature>
<keyword evidence="2" id="KW-1133">Transmembrane helix</keyword>
<gene>
    <name evidence="3" type="ORF">JOE66_002353</name>
</gene>
<name>A0ABS2L6T7_9MICO</name>
<keyword evidence="4" id="KW-1185">Reference proteome</keyword>
<proteinExistence type="predicted"/>
<sequence length="453" mass="46617">MTVPHDEQPLTRRQLRDLERQKPRKQQKEEAKAAEEAEAQRRAEAAAEADRERLAFEEEAARAVIAAPAPREVAEDAPEVAPIEPVSDDGPADVAAAVAVADEPVAEPDPGTDPASVDVAGDSPAVDEGDDDVQPGAALAATTAMPILSRRARRALSADHPYATPAAAADSETAPETEAAPATGPIIAELIHEDEQAPEGVDTSTFGVGNIWADRSAAASTGVDDAPNSEHVEGVEAAEPVVEELLVIDEAVAPELAAAEEDELAEIDDTPNPDAVHIITIDESPEAPILAPLFQTPVEREVIRTDLATTSFDDLIGARGVGSSNSVLSTSALVLPSVPNHGDVGTALDETGEVIITGSIDLPMSLGSTGAAPADGLESAELDAFLDHDSEIGSDVAPVSATRAISTHGSSSGLVAPPKRSRVNAPVILAVTAGVLAIGVIGLLLAAFVFHIF</sequence>
<dbReference type="RefSeq" id="WP_205109682.1">
    <property type="nucleotide sequence ID" value="NZ_BAAAHT010000002.1"/>
</dbReference>
<organism evidence="3 4">
    <name type="scientific">Subtercola frigoramans</name>
    <dbReference type="NCBI Taxonomy" id="120298"/>
    <lineage>
        <taxon>Bacteria</taxon>
        <taxon>Bacillati</taxon>
        <taxon>Actinomycetota</taxon>
        <taxon>Actinomycetes</taxon>
        <taxon>Micrococcales</taxon>
        <taxon>Microbacteriaceae</taxon>
        <taxon>Subtercola</taxon>
    </lineage>
</organism>
<dbReference type="Proteomes" id="UP000776164">
    <property type="component" value="Unassembled WGS sequence"/>
</dbReference>
<feature type="region of interest" description="Disordered" evidence="1">
    <location>
        <begin position="66"/>
        <end position="133"/>
    </location>
</feature>
<evidence type="ECO:0000313" key="3">
    <source>
        <dbReference type="EMBL" id="MBM7472719.1"/>
    </source>
</evidence>
<keyword evidence="2" id="KW-0812">Transmembrane</keyword>
<accession>A0ABS2L6T7</accession>
<evidence type="ECO:0000256" key="2">
    <source>
        <dbReference type="SAM" id="Phobius"/>
    </source>
</evidence>
<feature type="region of interest" description="Disordered" evidence="1">
    <location>
        <begin position="1"/>
        <end position="54"/>
    </location>
</feature>